<dbReference type="CDD" id="cd00093">
    <property type="entry name" value="HTH_XRE"/>
    <property type="match status" value="1"/>
</dbReference>
<dbReference type="InterPro" id="IPR010982">
    <property type="entry name" value="Lambda_DNA-bd_dom_sf"/>
</dbReference>
<organism evidence="2 3">
    <name type="scientific">Brevundimonas staleyi</name>
    <dbReference type="NCBI Taxonomy" id="74326"/>
    <lineage>
        <taxon>Bacteria</taxon>
        <taxon>Pseudomonadati</taxon>
        <taxon>Pseudomonadota</taxon>
        <taxon>Alphaproteobacteria</taxon>
        <taxon>Caulobacterales</taxon>
        <taxon>Caulobacteraceae</taxon>
        <taxon>Brevundimonas</taxon>
    </lineage>
</organism>
<evidence type="ECO:0000259" key="1">
    <source>
        <dbReference type="PROSITE" id="PS50943"/>
    </source>
</evidence>
<feature type="domain" description="HTH cro/C1-type" evidence="1">
    <location>
        <begin position="37"/>
        <end position="86"/>
    </location>
</feature>
<dbReference type="Gene3D" id="1.10.260.40">
    <property type="entry name" value="lambda repressor-like DNA-binding domains"/>
    <property type="match status" value="1"/>
</dbReference>
<dbReference type="InterPro" id="IPR001387">
    <property type="entry name" value="Cro/C1-type_HTH"/>
</dbReference>
<name>A0ABW0FN52_9CAUL</name>
<accession>A0ABW0FN52</accession>
<proteinExistence type="predicted"/>
<keyword evidence="3" id="KW-1185">Reference proteome</keyword>
<dbReference type="RefSeq" id="WP_374039573.1">
    <property type="nucleotide sequence ID" value="NZ_CP169083.1"/>
</dbReference>
<protein>
    <submittedName>
        <fullName evidence="2">Helix-turn-helix domain-containing protein</fullName>
    </submittedName>
</protein>
<comment type="caution">
    <text evidence="2">The sequence shown here is derived from an EMBL/GenBank/DDBJ whole genome shotgun (WGS) entry which is preliminary data.</text>
</comment>
<dbReference type="EMBL" id="JBHSLF010000006">
    <property type="protein sequence ID" value="MFC5342899.1"/>
    <property type="molecule type" value="Genomic_DNA"/>
</dbReference>
<reference evidence="3" key="1">
    <citation type="journal article" date="2019" name="Int. J. Syst. Evol. Microbiol.">
        <title>The Global Catalogue of Microorganisms (GCM) 10K type strain sequencing project: providing services to taxonomists for standard genome sequencing and annotation.</title>
        <authorList>
            <consortium name="The Broad Institute Genomics Platform"/>
            <consortium name="The Broad Institute Genome Sequencing Center for Infectious Disease"/>
            <person name="Wu L."/>
            <person name="Ma J."/>
        </authorList>
    </citation>
    <scope>NUCLEOTIDE SEQUENCE [LARGE SCALE GENOMIC DNA]</scope>
    <source>
        <strain evidence="3">JCM 12125</strain>
    </source>
</reference>
<dbReference type="Proteomes" id="UP001596152">
    <property type="component" value="Unassembled WGS sequence"/>
</dbReference>
<dbReference type="SUPFAM" id="SSF47413">
    <property type="entry name" value="lambda repressor-like DNA-binding domains"/>
    <property type="match status" value="1"/>
</dbReference>
<evidence type="ECO:0000313" key="2">
    <source>
        <dbReference type="EMBL" id="MFC5342899.1"/>
    </source>
</evidence>
<sequence>MALPPLYDRIVALPRPEPGVAKAPPPELVAFFIIMGRRARAFKQSTLAERAGVGLTTVERIERGEAVSVEALQKVTLALGLPADTYTAPRAPRTDAELAAHVRDDFPDVVLVTVAPLRSQAQLRALSRCDTILTLAPDRSEATFAALQGLAELLDMLGWTLSACNGMDGRPFRGRRAVYQAVIDQAAAMLAEGYVVLAGVTSRPGPAGGEESVALVSVTRKTDDPGGLSRTSLILDRKTLLATDPRRLLD</sequence>
<dbReference type="SMART" id="SM00530">
    <property type="entry name" value="HTH_XRE"/>
    <property type="match status" value="1"/>
</dbReference>
<dbReference type="Pfam" id="PF01381">
    <property type="entry name" value="HTH_3"/>
    <property type="match status" value="1"/>
</dbReference>
<dbReference type="PROSITE" id="PS50943">
    <property type="entry name" value="HTH_CROC1"/>
    <property type="match status" value="1"/>
</dbReference>
<evidence type="ECO:0000313" key="3">
    <source>
        <dbReference type="Proteomes" id="UP001596152"/>
    </source>
</evidence>
<gene>
    <name evidence="2" type="ORF">ACFPIE_03170</name>
</gene>